<evidence type="ECO:0000256" key="4">
    <source>
        <dbReference type="ARBA" id="ARBA00022679"/>
    </source>
</evidence>
<dbReference type="Proteomes" id="UP001229209">
    <property type="component" value="Unassembled WGS sequence"/>
</dbReference>
<dbReference type="Pfam" id="PF02086">
    <property type="entry name" value="MethyltransfD12"/>
    <property type="match status" value="1"/>
</dbReference>
<evidence type="ECO:0000256" key="5">
    <source>
        <dbReference type="ARBA" id="ARBA00022691"/>
    </source>
</evidence>
<evidence type="ECO:0000256" key="1">
    <source>
        <dbReference type="ARBA" id="ARBA00006594"/>
    </source>
</evidence>
<dbReference type="PIRSF" id="PIRSF000398">
    <property type="entry name" value="M_m6A_EcoRV"/>
    <property type="match status" value="1"/>
</dbReference>
<evidence type="ECO:0000256" key="6">
    <source>
        <dbReference type="ARBA" id="ARBA00047942"/>
    </source>
</evidence>
<organism evidence="8 9">
    <name type="scientific">Alicyclobacillus tolerans</name>
    <dbReference type="NCBI Taxonomy" id="90970"/>
    <lineage>
        <taxon>Bacteria</taxon>
        <taxon>Bacillati</taxon>
        <taxon>Bacillota</taxon>
        <taxon>Bacilli</taxon>
        <taxon>Bacillales</taxon>
        <taxon>Alicyclobacillaceae</taxon>
        <taxon>Alicyclobacillus</taxon>
    </lineage>
</organism>
<protein>
    <recommendedName>
        <fullName evidence="2 7">Site-specific DNA-methyltransferase (adenine-specific)</fullName>
        <ecNumber evidence="2 7">2.1.1.72</ecNumber>
    </recommendedName>
</protein>
<dbReference type="PANTHER" id="PTHR30481">
    <property type="entry name" value="DNA ADENINE METHYLASE"/>
    <property type="match status" value="1"/>
</dbReference>
<keyword evidence="5 7" id="KW-0949">S-adenosyl-L-methionine</keyword>
<dbReference type="InterPro" id="IPR012327">
    <property type="entry name" value="MeTrfase_D12"/>
</dbReference>
<reference evidence="8 9" key="1">
    <citation type="submission" date="2023-07" db="EMBL/GenBank/DDBJ databases">
        <title>Genomic Encyclopedia of Type Strains, Phase IV (KMG-IV): sequencing the most valuable type-strain genomes for metagenomic binning, comparative biology and taxonomic classification.</title>
        <authorList>
            <person name="Goeker M."/>
        </authorList>
    </citation>
    <scope>NUCLEOTIDE SEQUENCE [LARGE SCALE GENOMIC DNA]</scope>
    <source>
        <strain evidence="8 9">DSM 25924</strain>
    </source>
</reference>
<name>A0ABT9LYM5_9BACL</name>
<accession>A0ABT9LYM5</accession>
<comment type="catalytic activity">
    <reaction evidence="6 7">
        <text>a 2'-deoxyadenosine in DNA + S-adenosyl-L-methionine = an N(6)-methyl-2'-deoxyadenosine in DNA + S-adenosyl-L-homocysteine + H(+)</text>
        <dbReference type="Rhea" id="RHEA:15197"/>
        <dbReference type="Rhea" id="RHEA-COMP:12418"/>
        <dbReference type="Rhea" id="RHEA-COMP:12419"/>
        <dbReference type="ChEBI" id="CHEBI:15378"/>
        <dbReference type="ChEBI" id="CHEBI:57856"/>
        <dbReference type="ChEBI" id="CHEBI:59789"/>
        <dbReference type="ChEBI" id="CHEBI:90615"/>
        <dbReference type="ChEBI" id="CHEBI:90616"/>
        <dbReference type="EC" id="2.1.1.72"/>
    </reaction>
</comment>
<dbReference type="InterPro" id="IPR012263">
    <property type="entry name" value="M_m6A_EcoRV"/>
</dbReference>
<dbReference type="InterPro" id="IPR023095">
    <property type="entry name" value="Ade_MeTrfase_dom_2"/>
</dbReference>
<evidence type="ECO:0000256" key="3">
    <source>
        <dbReference type="ARBA" id="ARBA00022603"/>
    </source>
</evidence>
<dbReference type="GO" id="GO:0032259">
    <property type="term" value="P:methylation"/>
    <property type="evidence" value="ECO:0007669"/>
    <property type="project" value="UniProtKB-KW"/>
</dbReference>
<dbReference type="SUPFAM" id="SSF53335">
    <property type="entry name" value="S-adenosyl-L-methionine-dependent methyltransferases"/>
    <property type="match status" value="1"/>
</dbReference>
<gene>
    <name evidence="8" type="ORF">J2S04_002334</name>
</gene>
<dbReference type="NCBIfam" id="TIGR00571">
    <property type="entry name" value="dam"/>
    <property type="match status" value="1"/>
</dbReference>
<keyword evidence="3 7" id="KW-0489">Methyltransferase</keyword>
<sequence length="268" mass="30486">MRPFLKWAGGKYRLIEQIKSRLPLGARLIEPFVGSGAVFLNTDYEEYLVSDINQDLIALYQTLQRDGDDFIAYCKDLFVPENNTAERYYELRSEFNASSDPWRKSALFVYLNRHGYNGLCRYNANGEFNVPFGKYARPYFPEDEMRHFVRKAQRAVFLCEDFRTVMRVAQPGDVIYCDPPYVPLSSTANFTDYAAGGFGTKDQEELARLADQLGQADIPVLISNHATPFTERVYAGAVQEFVAVPRFISCDGKNRGKVKEVLALFGGK</sequence>
<keyword evidence="4 7" id="KW-0808">Transferase</keyword>
<evidence type="ECO:0000313" key="9">
    <source>
        <dbReference type="Proteomes" id="UP001229209"/>
    </source>
</evidence>
<dbReference type="PANTHER" id="PTHR30481:SF3">
    <property type="entry name" value="DNA ADENINE METHYLASE"/>
    <property type="match status" value="1"/>
</dbReference>
<comment type="similarity">
    <text evidence="1 7">Belongs to the N(4)/N(6)-methyltransferase family.</text>
</comment>
<comment type="caution">
    <text evidence="8">The sequence shown here is derived from an EMBL/GenBank/DDBJ whole genome shotgun (WGS) entry which is preliminary data.</text>
</comment>
<evidence type="ECO:0000313" key="8">
    <source>
        <dbReference type="EMBL" id="MDP9729361.1"/>
    </source>
</evidence>
<evidence type="ECO:0000256" key="2">
    <source>
        <dbReference type="ARBA" id="ARBA00011900"/>
    </source>
</evidence>
<dbReference type="PRINTS" id="PR00505">
    <property type="entry name" value="D12N6MTFRASE"/>
</dbReference>
<dbReference type="PROSITE" id="PS00092">
    <property type="entry name" value="N6_MTASE"/>
    <property type="match status" value="1"/>
</dbReference>
<dbReference type="EMBL" id="JAURUO010000013">
    <property type="protein sequence ID" value="MDP9729361.1"/>
    <property type="molecule type" value="Genomic_DNA"/>
</dbReference>
<dbReference type="GO" id="GO:0009007">
    <property type="term" value="F:site-specific DNA-methyltransferase (adenine-specific) activity"/>
    <property type="evidence" value="ECO:0007669"/>
    <property type="project" value="UniProtKB-EC"/>
</dbReference>
<dbReference type="Gene3D" id="1.10.1020.10">
    <property type="entry name" value="Adenine-specific Methyltransferase, Domain 2"/>
    <property type="match status" value="1"/>
</dbReference>
<dbReference type="RefSeq" id="WP_203115845.1">
    <property type="nucleotide sequence ID" value="NZ_JAURUO010000013.1"/>
</dbReference>
<dbReference type="InterPro" id="IPR029063">
    <property type="entry name" value="SAM-dependent_MTases_sf"/>
</dbReference>
<dbReference type="EC" id="2.1.1.72" evidence="2 7"/>
<dbReference type="Gene3D" id="3.40.50.150">
    <property type="entry name" value="Vaccinia Virus protein VP39"/>
    <property type="match status" value="1"/>
</dbReference>
<keyword evidence="9" id="KW-1185">Reference proteome</keyword>
<proteinExistence type="inferred from homology"/>
<evidence type="ECO:0000256" key="7">
    <source>
        <dbReference type="RuleBase" id="RU361257"/>
    </source>
</evidence>
<dbReference type="InterPro" id="IPR002052">
    <property type="entry name" value="DNA_methylase_N6_adenine_CS"/>
</dbReference>